<dbReference type="KEGG" id="tet:TTHERM_00155630"/>
<gene>
    <name evidence="3" type="ORF">TTHERM_00155630</name>
</gene>
<keyword evidence="4" id="KW-1185">Reference proteome</keyword>
<organism evidence="3 4">
    <name type="scientific">Tetrahymena thermophila (strain SB210)</name>
    <dbReference type="NCBI Taxonomy" id="312017"/>
    <lineage>
        <taxon>Eukaryota</taxon>
        <taxon>Sar</taxon>
        <taxon>Alveolata</taxon>
        <taxon>Ciliophora</taxon>
        <taxon>Intramacronucleata</taxon>
        <taxon>Oligohymenophorea</taxon>
        <taxon>Hymenostomatida</taxon>
        <taxon>Tetrahymenina</taxon>
        <taxon>Tetrahymenidae</taxon>
        <taxon>Tetrahymena</taxon>
    </lineage>
</organism>
<keyword evidence="2" id="KW-0472">Membrane</keyword>
<protein>
    <submittedName>
        <fullName evidence="3">Transmembrane protein, putative</fullName>
    </submittedName>
</protein>
<keyword evidence="2" id="KW-1133">Transmembrane helix</keyword>
<dbReference type="AlphaFoldDB" id="Q22WH3"/>
<feature type="coiled-coil region" evidence="1">
    <location>
        <begin position="209"/>
        <end position="236"/>
    </location>
</feature>
<evidence type="ECO:0000313" key="4">
    <source>
        <dbReference type="Proteomes" id="UP000009168"/>
    </source>
</evidence>
<dbReference type="InParanoid" id="Q22WH3"/>
<dbReference type="RefSeq" id="XP_001009689.2">
    <property type="nucleotide sequence ID" value="XM_001009689.2"/>
</dbReference>
<name>Q22WH3_TETTS</name>
<dbReference type="GeneID" id="7838451"/>
<accession>Q22WH3</accession>
<dbReference type="HOGENOM" id="CLU_458958_0_0_1"/>
<evidence type="ECO:0000256" key="1">
    <source>
        <dbReference type="SAM" id="Coils"/>
    </source>
</evidence>
<sequence length="634" mass="74682">MQNIIQSLLYKSNQTLLEQLGQGQMIYQQFMTEVIDYLQNHLESLQKSKLRQLFSSNSSRAKQIQQEIEKMQIKAKQNYKNFTLEIKKLAENQIDYIQQHIMKEIEQMKKCNTYTQQQIDDLKDILNQIVKLISKTFVQEHGEYNSKLVNYHFFANAVLQIGSIGVYYLFGLSACALVGSLTALIGVFQMEHLDEKYRNKIQSCIDDVKQMKKKQKVEADNELNLVKEQLQQETNKIIMKVASSFQSEECILWLDQNISSSENRQYCQKIQDSFPNKIFCFTHNKEEFIQHLKQSSVAYIIISGSYGKQMMKDLLLYSGIKTIIVFCYDIEIHKWAMDYQIVAKVVNVFQDVIQVLSDLVNQHTLIGACQLRQFPNFLKKNSIYYLSKEFSEKGLSQKTSVDALSIVNDSLKQYPERIKQKYFQFLTSKELKILENQIKFALQNNQEVNDQIQIQKRIKEIIKLYTYEGPFYKMLNTILNILNQEQIDTYSQVIKLMRYALFNYNDRQKEIFSDKQFRLYRGINFDPSLFKKQNRINEVFIFPAFTSTTPDFEIAKQFSQQNKLVIEISFDEKLFGKDFNMLRPKKILAEDSYYPSENEFLFPCFSAFLILGYIEKNGYTIAQTRFIDLSETNE</sequence>
<dbReference type="eggNOG" id="ENOG502SR4Y">
    <property type="taxonomic scope" value="Eukaryota"/>
</dbReference>
<dbReference type="OrthoDB" id="10049342at2759"/>
<keyword evidence="1" id="KW-0175">Coiled coil</keyword>
<reference evidence="4" key="1">
    <citation type="journal article" date="2006" name="PLoS Biol.">
        <title>Macronuclear genome sequence of the ciliate Tetrahymena thermophila, a model eukaryote.</title>
        <authorList>
            <person name="Eisen J.A."/>
            <person name="Coyne R.S."/>
            <person name="Wu M."/>
            <person name="Wu D."/>
            <person name="Thiagarajan M."/>
            <person name="Wortman J.R."/>
            <person name="Badger J.H."/>
            <person name="Ren Q."/>
            <person name="Amedeo P."/>
            <person name="Jones K.M."/>
            <person name="Tallon L.J."/>
            <person name="Delcher A.L."/>
            <person name="Salzberg S.L."/>
            <person name="Silva J.C."/>
            <person name="Haas B.J."/>
            <person name="Majoros W.H."/>
            <person name="Farzad M."/>
            <person name="Carlton J.M."/>
            <person name="Smith R.K. Jr."/>
            <person name="Garg J."/>
            <person name="Pearlman R.E."/>
            <person name="Karrer K.M."/>
            <person name="Sun L."/>
            <person name="Manning G."/>
            <person name="Elde N.C."/>
            <person name="Turkewitz A.P."/>
            <person name="Asai D.J."/>
            <person name="Wilkes D.E."/>
            <person name="Wang Y."/>
            <person name="Cai H."/>
            <person name="Collins K."/>
            <person name="Stewart B.A."/>
            <person name="Lee S.R."/>
            <person name="Wilamowska K."/>
            <person name="Weinberg Z."/>
            <person name="Ruzzo W.L."/>
            <person name="Wloga D."/>
            <person name="Gaertig J."/>
            <person name="Frankel J."/>
            <person name="Tsao C.-C."/>
            <person name="Gorovsky M.A."/>
            <person name="Keeling P.J."/>
            <person name="Waller R.F."/>
            <person name="Patron N.J."/>
            <person name="Cherry J.M."/>
            <person name="Stover N.A."/>
            <person name="Krieger C.J."/>
            <person name="del Toro C."/>
            <person name="Ryder H.F."/>
            <person name="Williamson S.C."/>
            <person name="Barbeau R.A."/>
            <person name="Hamilton E.P."/>
            <person name="Orias E."/>
        </authorList>
    </citation>
    <scope>NUCLEOTIDE SEQUENCE [LARGE SCALE GENOMIC DNA]</scope>
    <source>
        <strain evidence="4">SB210</strain>
    </source>
</reference>
<evidence type="ECO:0000313" key="3">
    <source>
        <dbReference type="EMBL" id="EAR89444.2"/>
    </source>
</evidence>
<dbReference type="EMBL" id="GG662820">
    <property type="protein sequence ID" value="EAR89444.2"/>
    <property type="molecule type" value="Genomic_DNA"/>
</dbReference>
<dbReference type="Proteomes" id="UP000009168">
    <property type="component" value="Unassembled WGS sequence"/>
</dbReference>
<dbReference type="Gene3D" id="3.90.176.10">
    <property type="entry name" value="Toxin ADP-ribosyltransferase, Chain A, domain 1"/>
    <property type="match status" value="1"/>
</dbReference>
<evidence type="ECO:0000256" key="2">
    <source>
        <dbReference type="SAM" id="Phobius"/>
    </source>
</evidence>
<proteinExistence type="predicted"/>
<keyword evidence="2 3" id="KW-0812">Transmembrane</keyword>
<feature type="transmembrane region" description="Helical" evidence="2">
    <location>
        <begin position="166"/>
        <end position="188"/>
    </location>
</feature>
<dbReference type="SUPFAM" id="SSF56399">
    <property type="entry name" value="ADP-ribosylation"/>
    <property type="match status" value="1"/>
</dbReference>